<dbReference type="InterPro" id="IPR022764">
    <property type="entry name" value="Peptidase_S54_rhomboid_dom"/>
</dbReference>
<feature type="transmembrane region" description="Helical" evidence="5">
    <location>
        <begin position="195"/>
        <end position="216"/>
    </location>
</feature>
<sequence length="344" mass="38340">MCKARCEGANTAYYPRVMALYDRDYMREDEPTLQERLRRITAFQWFFGANIVVFVAQFLFGIGASMHGGQFIPDGGVSISELTSGKVWTPFTYMFVHGSVGHILFNMVTLWFAGKRVQDLYGQKHFVLIYILSSLVGAALQIVAGSLIAQQGDAYLLGASASIMGLILAYAVAVPDEEMTMLFMFVIPVRFRMWGLAKFLLIMNLSLGVLGMVHVLPEFLSSGGAMVAYLAHVGGAIAGWYYSRMLGYGGLPPNLESLGSTFKAKTNRQPAMAGTRRSSRPVVELDEEAIRRQNARRDPVVDLMRDEVDPILDKITEQGMHSLTDDERRILDRASRQISKKEKN</sequence>
<feature type="transmembrane region" description="Helical" evidence="5">
    <location>
        <begin position="222"/>
        <end position="242"/>
    </location>
</feature>
<evidence type="ECO:0000256" key="3">
    <source>
        <dbReference type="ARBA" id="ARBA00022989"/>
    </source>
</evidence>
<dbReference type="Proteomes" id="UP000321577">
    <property type="component" value="Unassembled WGS sequence"/>
</dbReference>
<dbReference type="InterPro" id="IPR035952">
    <property type="entry name" value="Rhomboid-like_sf"/>
</dbReference>
<keyword evidence="4 5" id="KW-0472">Membrane</keyword>
<evidence type="ECO:0000259" key="7">
    <source>
        <dbReference type="Pfam" id="PF20216"/>
    </source>
</evidence>
<dbReference type="GO" id="GO:0006508">
    <property type="term" value="P:proteolysis"/>
    <property type="evidence" value="ECO:0007669"/>
    <property type="project" value="UniProtKB-KW"/>
</dbReference>
<comment type="subcellular location">
    <subcellularLocation>
        <location evidence="1">Membrane</location>
        <topology evidence="1">Multi-pass membrane protein</topology>
    </subcellularLocation>
</comment>
<dbReference type="OrthoDB" id="9814037at2"/>
<reference evidence="8 9" key="1">
    <citation type="submission" date="2019-07" db="EMBL/GenBank/DDBJ databases">
        <title>Whole genome shotgun sequence of Brevifollis gellanilyticus NBRC 108608.</title>
        <authorList>
            <person name="Hosoyama A."/>
            <person name="Uohara A."/>
            <person name="Ohji S."/>
            <person name="Ichikawa N."/>
        </authorList>
    </citation>
    <scope>NUCLEOTIDE SEQUENCE [LARGE SCALE GENOMIC DNA]</scope>
    <source>
        <strain evidence="8 9">NBRC 108608</strain>
    </source>
</reference>
<feature type="transmembrane region" description="Helical" evidence="5">
    <location>
        <begin position="154"/>
        <end position="174"/>
    </location>
</feature>
<name>A0A512M5K5_9BACT</name>
<gene>
    <name evidence="8" type="ORF">BGE01nite_13040</name>
</gene>
<keyword evidence="8" id="KW-0645">Protease</keyword>
<dbReference type="Gene3D" id="1.20.1540.10">
    <property type="entry name" value="Rhomboid-like"/>
    <property type="match status" value="1"/>
</dbReference>
<keyword evidence="8" id="KW-0378">Hydrolase</keyword>
<dbReference type="InterPro" id="IPR050925">
    <property type="entry name" value="Rhomboid_protease_S54"/>
</dbReference>
<dbReference type="PANTHER" id="PTHR43731">
    <property type="entry name" value="RHOMBOID PROTEASE"/>
    <property type="match status" value="1"/>
</dbReference>
<evidence type="ECO:0000256" key="2">
    <source>
        <dbReference type="ARBA" id="ARBA00022692"/>
    </source>
</evidence>
<evidence type="ECO:0000256" key="1">
    <source>
        <dbReference type="ARBA" id="ARBA00004141"/>
    </source>
</evidence>
<dbReference type="PANTHER" id="PTHR43731:SF26">
    <property type="entry name" value="RHOMBOID-LIKE PROTEIN 10, CHLOROPLASTIC"/>
    <property type="match status" value="1"/>
</dbReference>
<comment type="caution">
    <text evidence="8">The sequence shown here is derived from an EMBL/GenBank/DDBJ whole genome shotgun (WGS) entry which is preliminary data.</text>
</comment>
<dbReference type="Pfam" id="PF01694">
    <property type="entry name" value="Rhomboid"/>
    <property type="match status" value="1"/>
</dbReference>
<evidence type="ECO:0000259" key="6">
    <source>
        <dbReference type="Pfam" id="PF01694"/>
    </source>
</evidence>
<protein>
    <submittedName>
        <fullName evidence="8">Rhomboid family intramembrane serine protease</fullName>
    </submittedName>
</protein>
<dbReference type="GO" id="GO:0016020">
    <property type="term" value="C:membrane"/>
    <property type="evidence" value="ECO:0007669"/>
    <property type="project" value="UniProtKB-SubCell"/>
</dbReference>
<keyword evidence="2 5" id="KW-0812">Transmembrane</keyword>
<evidence type="ECO:0000313" key="9">
    <source>
        <dbReference type="Proteomes" id="UP000321577"/>
    </source>
</evidence>
<proteinExistence type="predicted"/>
<evidence type="ECO:0000256" key="4">
    <source>
        <dbReference type="ARBA" id="ARBA00023136"/>
    </source>
</evidence>
<dbReference type="InterPro" id="IPR046483">
    <property type="entry name" value="DUF6576"/>
</dbReference>
<organism evidence="8 9">
    <name type="scientific">Brevifollis gellanilyticus</name>
    <dbReference type="NCBI Taxonomy" id="748831"/>
    <lineage>
        <taxon>Bacteria</taxon>
        <taxon>Pseudomonadati</taxon>
        <taxon>Verrucomicrobiota</taxon>
        <taxon>Verrucomicrobiia</taxon>
        <taxon>Verrucomicrobiales</taxon>
        <taxon>Verrucomicrobiaceae</taxon>
    </lineage>
</organism>
<feature type="transmembrane region" description="Helical" evidence="5">
    <location>
        <begin position="91"/>
        <end position="114"/>
    </location>
</feature>
<dbReference type="Pfam" id="PF20216">
    <property type="entry name" value="DUF6576"/>
    <property type="match status" value="1"/>
</dbReference>
<dbReference type="AlphaFoldDB" id="A0A512M5K5"/>
<feature type="transmembrane region" description="Helical" evidence="5">
    <location>
        <begin position="126"/>
        <end position="148"/>
    </location>
</feature>
<evidence type="ECO:0000313" key="8">
    <source>
        <dbReference type="EMBL" id="GEP42013.1"/>
    </source>
</evidence>
<feature type="transmembrane region" description="Helical" evidence="5">
    <location>
        <begin position="45"/>
        <end position="66"/>
    </location>
</feature>
<evidence type="ECO:0000256" key="5">
    <source>
        <dbReference type="SAM" id="Phobius"/>
    </source>
</evidence>
<accession>A0A512M5K5</accession>
<dbReference type="EMBL" id="BKAG01000007">
    <property type="protein sequence ID" value="GEP42013.1"/>
    <property type="molecule type" value="Genomic_DNA"/>
</dbReference>
<dbReference type="GO" id="GO:0004252">
    <property type="term" value="F:serine-type endopeptidase activity"/>
    <property type="evidence" value="ECO:0007669"/>
    <property type="project" value="InterPro"/>
</dbReference>
<feature type="domain" description="DUF6576" evidence="7">
    <location>
        <begin position="305"/>
        <end position="336"/>
    </location>
</feature>
<feature type="domain" description="Peptidase S54 rhomboid" evidence="6">
    <location>
        <begin position="85"/>
        <end position="247"/>
    </location>
</feature>
<keyword evidence="3 5" id="KW-1133">Transmembrane helix</keyword>
<dbReference type="SUPFAM" id="SSF144091">
    <property type="entry name" value="Rhomboid-like"/>
    <property type="match status" value="1"/>
</dbReference>
<keyword evidence="9" id="KW-1185">Reference proteome</keyword>